<evidence type="ECO:0000313" key="2">
    <source>
        <dbReference type="Proteomes" id="UP000299102"/>
    </source>
</evidence>
<keyword evidence="2" id="KW-1185">Reference proteome</keyword>
<gene>
    <name evidence="1" type="ORF">EVAR_90620_1</name>
</gene>
<protein>
    <submittedName>
        <fullName evidence="1">Uncharacterized protein</fullName>
    </submittedName>
</protein>
<organism evidence="1 2">
    <name type="scientific">Eumeta variegata</name>
    <name type="common">Bagworm moth</name>
    <name type="synonym">Eumeta japonica</name>
    <dbReference type="NCBI Taxonomy" id="151549"/>
    <lineage>
        <taxon>Eukaryota</taxon>
        <taxon>Metazoa</taxon>
        <taxon>Ecdysozoa</taxon>
        <taxon>Arthropoda</taxon>
        <taxon>Hexapoda</taxon>
        <taxon>Insecta</taxon>
        <taxon>Pterygota</taxon>
        <taxon>Neoptera</taxon>
        <taxon>Endopterygota</taxon>
        <taxon>Lepidoptera</taxon>
        <taxon>Glossata</taxon>
        <taxon>Ditrysia</taxon>
        <taxon>Tineoidea</taxon>
        <taxon>Psychidae</taxon>
        <taxon>Oiketicinae</taxon>
        <taxon>Eumeta</taxon>
    </lineage>
</organism>
<accession>A0A4C1ZQ16</accession>
<proteinExistence type="predicted"/>
<reference evidence="1 2" key="1">
    <citation type="journal article" date="2019" name="Commun. Biol.">
        <title>The bagworm genome reveals a unique fibroin gene that provides high tensile strength.</title>
        <authorList>
            <person name="Kono N."/>
            <person name="Nakamura H."/>
            <person name="Ohtoshi R."/>
            <person name="Tomita M."/>
            <person name="Numata K."/>
            <person name="Arakawa K."/>
        </authorList>
    </citation>
    <scope>NUCLEOTIDE SEQUENCE [LARGE SCALE GENOMIC DNA]</scope>
</reference>
<dbReference type="AlphaFoldDB" id="A0A4C1ZQ16"/>
<sequence length="91" mass="9818">MVWNLVGTEVRLAAGDDVLIVSYCGERAQGVCECRCGLQLIERGFLLFELKNYLQLNGQVLWADDGLTGFDQSQASDGACGAIVTCTLLVC</sequence>
<dbReference type="EMBL" id="BGZK01002130">
    <property type="protein sequence ID" value="GBP90971.1"/>
    <property type="molecule type" value="Genomic_DNA"/>
</dbReference>
<evidence type="ECO:0000313" key="1">
    <source>
        <dbReference type="EMBL" id="GBP90971.1"/>
    </source>
</evidence>
<dbReference type="Proteomes" id="UP000299102">
    <property type="component" value="Unassembled WGS sequence"/>
</dbReference>
<name>A0A4C1ZQ16_EUMVA</name>
<comment type="caution">
    <text evidence="1">The sequence shown here is derived from an EMBL/GenBank/DDBJ whole genome shotgun (WGS) entry which is preliminary data.</text>
</comment>